<evidence type="ECO:0000256" key="6">
    <source>
        <dbReference type="HAMAP-Rule" id="MF_00500"/>
    </source>
</evidence>
<dbReference type="HAMAP" id="MF_00500">
    <property type="entry name" value="Ribosomal_bS20"/>
    <property type="match status" value="1"/>
</dbReference>
<dbReference type="GO" id="GO:0070181">
    <property type="term" value="F:small ribosomal subunit rRNA binding"/>
    <property type="evidence" value="ECO:0007669"/>
    <property type="project" value="TreeGrafter"/>
</dbReference>
<protein>
    <recommendedName>
        <fullName evidence="6">Small ribosomal subunit protein bS20c</fullName>
    </recommendedName>
</protein>
<organism evidence="8">
    <name type="scientific">Thuretia quercifolia</name>
    <dbReference type="NCBI Taxonomy" id="189650"/>
    <lineage>
        <taxon>Eukaryota</taxon>
        <taxon>Rhodophyta</taxon>
        <taxon>Florideophyceae</taxon>
        <taxon>Rhodymeniophycidae</taxon>
        <taxon>Ceramiales</taxon>
        <taxon>Dasyaceae</taxon>
        <taxon>Thuretia</taxon>
    </lineage>
</organism>
<dbReference type="GeneID" id="33359562"/>
<sequence>MSKNLSAIKRVQISLRNRLRNRKYKLSIKKSVKKYLLGIKQTNTNDINFNNNNLENLSMAYKKIDKAVQKGVLHKNKGDRKKSRLAKIIRNTLK</sequence>
<dbReference type="GO" id="GO:0009507">
    <property type="term" value="C:chloroplast"/>
    <property type="evidence" value="ECO:0007669"/>
    <property type="project" value="UniProtKB-SubCell"/>
</dbReference>
<dbReference type="AlphaFoldDB" id="A0A1Z1MK03"/>
<dbReference type="InterPro" id="IPR036510">
    <property type="entry name" value="Ribosomal_bS20_sf"/>
</dbReference>
<keyword evidence="4 6" id="KW-0689">Ribosomal protein</keyword>
<evidence type="ECO:0000256" key="1">
    <source>
        <dbReference type="ARBA" id="ARBA00007634"/>
    </source>
</evidence>
<comment type="subcellular location">
    <subcellularLocation>
        <location evidence="6">Plastid</location>
        <location evidence="6">Chloroplast</location>
    </subcellularLocation>
</comment>
<dbReference type="Pfam" id="PF01649">
    <property type="entry name" value="Ribosomal_S20p"/>
    <property type="match status" value="1"/>
</dbReference>
<dbReference type="GO" id="GO:0005829">
    <property type="term" value="C:cytosol"/>
    <property type="evidence" value="ECO:0007669"/>
    <property type="project" value="TreeGrafter"/>
</dbReference>
<feature type="region of interest" description="Disordered" evidence="7">
    <location>
        <begin position="75"/>
        <end position="94"/>
    </location>
</feature>
<keyword evidence="3 6" id="KW-0694">RNA-binding</keyword>
<gene>
    <name evidence="6 8" type="primary">rps20</name>
</gene>
<reference evidence="8" key="1">
    <citation type="journal article" date="2017" name="J. Phycol.">
        <title>Analysis of chloroplast genomes and a supermatrix inform reclassification of the Rhodomelaceae (Rhodophyta).</title>
        <authorList>
            <person name="Diaz-Tapia P."/>
            <person name="Maggs C.A."/>
            <person name="West J.A."/>
            <person name="Verbruggen H."/>
        </authorList>
    </citation>
    <scope>NUCLEOTIDE SEQUENCE</scope>
    <source>
        <strain evidence="8">PD1024</strain>
    </source>
</reference>
<evidence type="ECO:0000256" key="2">
    <source>
        <dbReference type="ARBA" id="ARBA00022730"/>
    </source>
</evidence>
<name>A0A1Z1MK03_9FLOR</name>
<evidence type="ECO:0000256" key="3">
    <source>
        <dbReference type="ARBA" id="ARBA00022884"/>
    </source>
</evidence>
<keyword evidence="8" id="KW-0934">Plastid</keyword>
<dbReference type="EMBL" id="MF101442">
    <property type="protein sequence ID" value="ARW66420.1"/>
    <property type="molecule type" value="Genomic_DNA"/>
</dbReference>
<dbReference type="SUPFAM" id="SSF46992">
    <property type="entry name" value="Ribosomal protein S20"/>
    <property type="match status" value="1"/>
</dbReference>
<keyword evidence="8" id="KW-0150">Chloroplast</keyword>
<keyword evidence="5 6" id="KW-0687">Ribonucleoprotein</keyword>
<geneLocation type="chloroplast" evidence="8"/>
<proteinExistence type="inferred from homology"/>
<dbReference type="Gene3D" id="1.20.58.110">
    <property type="entry name" value="Ribosomal protein S20"/>
    <property type="match status" value="1"/>
</dbReference>
<dbReference type="PANTHER" id="PTHR33398:SF1">
    <property type="entry name" value="SMALL RIBOSOMAL SUBUNIT PROTEIN BS20C"/>
    <property type="match status" value="1"/>
</dbReference>
<dbReference type="RefSeq" id="YP_009397234.1">
    <property type="nucleotide sequence ID" value="NC_035286.1"/>
</dbReference>
<accession>A0A1Z1MK03</accession>
<evidence type="ECO:0000256" key="4">
    <source>
        <dbReference type="ARBA" id="ARBA00022980"/>
    </source>
</evidence>
<dbReference type="GO" id="GO:0003735">
    <property type="term" value="F:structural constituent of ribosome"/>
    <property type="evidence" value="ECO:0007669"/>
    <property type="project" value="InterPro"/>
</dbReference>
<dbReference type="InterPro" id="IPR002583">
    <property type="entry name" value="Ribosomal_bS20"/>
</dbReference>
<dbReference type="PANTHER" id="PTHR33398">
    <property type="entry name" value="30S RIBOSOMAL PROTEIN S20"/>
    <property type="match status" value="1"/>
</dbReference>
<dbReference type="GO" id="GO:0015935">
    <property type="term" value="C:small ribosomal subunit"/>
    <property type="evidence" value="ECO:0007669"/>
    <property type="project" value="TreeGrafter"/>
</dbReference>
<dbReference type="NCBIfam" id="TIGR00029">
    <property type="entry name" value="S20"/>
    <property type="match status" value="1"/>
</dbReference>
<comment type="function">
    <text evidence="6">Binds directly to 16S ribosomal RNA.</text>
</comment>
<keyword evidence="2 6" id="KW-0699">rRNA-binding</keyword>
<evidence type="ECO:0000313" key="8">
    <source>
        <dbReference type="EMBL" id="ARW66420.1"/>
    </source>
</evidence>
<evidence type="ECO:0000256" key="5">
    <source>
        <dbReference type="ARBA" id="ARBA00023274"/>
    </source>
</evidence>
<evidence type="ECO:0000256" key="7">
    <source>
        <dbReference type="SAM" id="MobiDB-lite"/>
    </source>
</evidence>
<comment type="similarity">
    <text evidence="1 6">Belongs to the bacterial ribosomal protein bS20 family.</text>
</comment>
<dbReference type="GO" id="GO:0006412">
    <property type="term" value="P:translation"/>
    <property type="evidence" value="ECO:0007669"/>
    <property type="project" value="UniProtKB-UniRule"/>
</dbReference>